<protein>
    <submittedName>
        <fullName evidence="2">Uncharacterized protein</fullName>
    </submittedName>
</protein>
<evidence type="ECO:0000313" key="2">
    <source>
        <dbReference type="EMBL" id="JAD82113.1"/>
    </source>
</evidence>
<name>A0A0A9D621_ARUDO</name>
<proteinExistence type="predicted"/>
<feature type="region of interest" description="Disordered" evidence="1">
    <location>
        <begin position="1"/>
        <end position="27"/>
    </location>
</feature>
<evidence type="ECO:0000256" key="1">
    <source>
        <dbReference type="SAM" id="MobiDB-lite"/>
    </source>
</evidence>
<feature type="compositionally biased region" description="Polar residues" evidence="1">
    <location>
        <begin position="15"/>
        <end position="27"/>
    </location>
</feature>
<feature type="compositionally biased region" description="Basic and acidic residues" evidence="1">
    <location>
        <begin position="1"/>
        <end position="12"/>
    </location>
</feature>
<reference evidence="2" key="2">
    <citation type="journal article" date="2015" name="Data Brief">
        <title>Shoot transcriptome of the giant reed, Arundo donax.</title>
        <authorList>
            <person name="Barrero R.A."/>
            <person name="Guerrero F.D."/>
            <person name="Moolhuijzen P."/>
            <person name="Goolsby J.A."/>
            <person name="Tidwell J."/>
            <person name="Bellgard S.E."/>
            <person name="Bellgard M.I."/>
        </authorList>
    </citation>
    <scope>NUCLEOTIDE SEQUENCE</scope>
    <source>
        <tissue evidence="2">Shoot tissue taken approximately 20 cm above the soil surface</tissue>
    </source>
</reference>
<dbReference type="EMBL" id="GBRH01215782">
    <property type="protein sequence ID" value="JAD82113.1"/>
    <property type="molecule type" value="Transcribed_RNA"/>
</dbReference>
<accession>A0A0A9D621</accession>
<sequence length="98" mass="11172">MELKACKQERRKNATRASQQPDVRTPSIHQATHSAAYLAFIHTFNNETNKIRGIAKGRDIPFNTNKSPRYIIKHVLKSTGFLKAQPSYIFTLHSPYSS</sequence>
<reference evidence="2" key="1">
    <citation type="submission" date="2014-09" db="EMBL/GenBank/DDBJ databases">
        <authorList>
            <person name="Magalhaes I.L.F."/>
            <person name="Oliveira U."/>
            <person name="Santos F.R."/>
            <person name="Vidigal T.H.D.A."/>
            <person name="Brescovit A.D."/>
            <person name="Santos A.J."/>
        </authorList>
    </citation>
    <scope>NUCLEOTIDE SEQUENCE</scope>
    <source>
        <tissue evidence="2">Shoot tissue taken approximately 20 cm above the soil surface</tissue>
    </source>
</reference>
<dbReference type="AlphaFoldDB" id="A0A0A9D621"/>
<organism evidence="2">
    <name type="scientific">Arundo donax</name>
    <name type="common">Giant reed</name>
    <name type="synonym">Donax arundinaceus</name>
    <dbReference type="NCBI Taxonomy" id="35708"/>
    <lineage>
        <taxon>Eukaryota</taxon>
        <taxon>Viridiplantae</taxon>
        <taxon>Streptophyta</taxon>
        <taxon>Embryophyta</taxon>
        <taxon>Tracheophyta</taxon>
        <taxon>Spermatophyta</taxon>
        <taxon>Magnoliopsida</taxon>
        <taxon>Liliopsida</taxon>
        <taxon>Poales</taxon>
        <taxon>Poaceae</taxon>
        <taxon>PACMAD clade</taxon>
        <taxon>Arundinoideae</taxon>
        <taxon>Arundineae</taxon>
        <taxon>Arundo</taxon>
    </lineage>
</organism>